<comment type="caution">
    <text evidence="1">The sequence shown here is derived from an EMBL/GenBank/DDBJ whole genome shotgun (WGS) entry which is preliminary data.</text>
</comment>
<gene>
    <name evidence="1" type="ORF">GCM10011589_47690</name>
</gene>
<dbReference type="Proteomes" id="UP000648663">
    <property type="component" value="Unassembled WGS sequence"/>
</dbReference>
<protein>
    <submittedName>
        <fullName evidence="1">Uncharacterized protein</fullName>
    </submittedName>
</protein>
<keyword evidence="2" id="KW-1185">Reference proteome</keyword>
<accession>A0ABQ2GCK2</accession>
<evidence type="ECO:0000313" key="2">
    <source>
        <dbReference type="Proteomes" id="UP000648663"/>
    </source>
</evidence>
<proteinExistence type="predicted"/>
<evidence type="ECO:0000313" key="1">
    <source>
        <dbReference type="EMBL" id="GGL85743.1"/>
    </source>
</evidence>
<name>A0ABQ2GCK2_9ACTN</name>
<dbReference type="EMBL" id="BMMI01000018">
    <property type="protein sequence ID" value="GGL85743.1"/>
    <property type="molecule type" value="Genomic_DNA"/>
</dbReference>
<organism evidence="1 2">
    <name type="scientific">Modestobacter marinus</name>
    <dbReference type="NCBI Taxonomy" id="477641"/>
    <lineage>
        <taxon>Bacteria</taxon>
        <taxon>Bacillati</taxon>
        <taxon>Actinomycetota</taxon>
        <taxon>Actinomycetes</taxon>
        <taxon>Geodermatophilales</taxon>
        <taxon>Geodermatophilaceae</taxon>
        <taxon>Modestobacter</taxon>
    </lineage>
</organism>
<reference evidence="2" key="1">
    <citation type="journal article" date="2019" name="Int. J. Syst. Evol. Microbiol.">
        <title>The Global Catalogue of Microorganisms (GCM) 10K type strain sequencing project: providing services to taxonomists for standard genome sequencing and annotation.</title>
        <authorList>
            <consortium name="The Broad Institute Genomics Platform"/>
            <consortium name="The Broad Institute Genome Sequencing Center for Infectious Disease"/>
            <person name="Wu L."/>
            <person name="Ma J."/>
        </authorList>
    </citation>
    <scope>NUCLEOTIDE SEQUENCE [LARGE SCALE GENOMIC DNA]</scope>
    <source>
        <strain evidence="2">CGMCC 4.5581</strain>
    </source>
</reference>
<sequence>MWRGGVSPVTAENRTAMAMASSSLADSRAFRLTAEAVAAVSLVACRGGWKHRAEATAIAAPRDLQELE</sequence>